<dbReference type="AlphaFoldDB" id="A0A9P6PZS4"/>
<dbReference type="InterPro" id="IPR002306">
    <property type="entry name" value="Trp-tRNA-ligase"/>
</dbReference>
<evidence type="ECO:0000256" key="7">
    <source>
        <dbReference type="ARBA" id="ARBA00022917"/>
    </source>
</evidence>
<dbReference type="EMBL" id="JAAAJB010000456">
    <property type="protein sequence ID" value="KAG0255525.1"/>
    <property type="molecule type" value="Genomic_DNA"/>
</dbReference>
<dbReference type="PROSITE" id="PS00178">
    <property type="entry name" value="AA_TRNA_LIGASE_I"/>
    <property type="match status" value="1"/>
</dbReference>
<dbReference type="InterPro" id="IPR050203">
    <property type="entry name" value="Trp-tRNA_synthetase"/>
</dbReference>
<keyword evidence="12" id="KW-1185">Reference proteome</keyword>
<dbReference type="Gene3D" id="3.40.50.620">
    <property type="entry name" value="HUPs"/>
    <property type="match status" value="1"/>
</dbReference>
<gene>
    <name evidence="11" type="primary">WARS2</name>
    <name evidence="11" type="ORF">DFQ27_006211</name>
</gene>
<dbReference type="CDD" id="cd00806">
    <property type="entry name" value="TrpRS_core"/>
    <property type="match status" value="1"/>
</dbReference>
<dbReference type="Gene3D" id="1.10.240.10">
    <property type="entry name" value="Tyrosyl-Transfer RNA Synthetase"/>
    <property type="match status" value="1"/>
</dbReference>
<dbReference type="InterPro" id="IPR014729">
    <property type="entry name" value="Rossmann-like_a/b/a_fold"/>
</dbReference>
<accession>A0A9P6PZS4</accession>
<evidence type="ECO:0000256" key="5">
    <source>
        <dbReference type="ARBA" id="ARBA00022741"/>
    </source>
</evidence>
<evidence type="ECO:0000313" key="12">
    <source>
        <dbReference type="Proteomes" id="UP000807716"/>
    </source>
</evidence>
<dbReference type="GO" id="GO:0070183">
    <property type="term" value="P:mitochondrial tryptophanyl-tRNA aminoacylation"/>
    <property type="evidence" value="ECO:0007669"/>
    <property type="project" value="TreeGrafter"/>
</dbReference>
<keyword evidence="5 10" id="KW-0547">Nucleotide-binding</keyword>
<evidence type="ECO:0000256" key="10">
    <source>
        <dbReference type="RuleBase" id="RU363036"/>
    </source>
</evidence>
<name>A0A9P6PZS4_9FUNG</name>
<keyword evidence="6 10" id="KW-0067">ATP-binding</keyword>
<comment type="subcellular location">
    <subcellularLocation>
        <location evidence="1">Mitochondrion</location>
    </subcellularLocation>
</comment>
<dbReference type="GO" id="GO:0005759">
    <property type="term" value="C:mitochondrial matrix"/>
    <property type="evidence" value="ECO:0007669"/>
    <property type="project" value="TreeGrafter"/>
</dbReference>
<sequence length="373" mass="40567">MFLSRSCRAATQVAGLGKVAYYSYISGWPISQSASLSSSARVLQAATKAKEPTSKPEKPIILSGIQPTGHPTLGNYLGAVSNWVALQDHAHAANEQALFMVVDLHALTMPQNPAKLRQERRDMAVTLLACGLDPNKCIIFEQSKSKLKVSMENDTVADAVAAENLRLGLFAYPVLMAADVLLYRAAKIPVGDDQIQHLELARDIATTFNKITKTKYFPMPKPIITETKRVMSLRDPFSKMSKSDPSDQSRINLVDPPSLIAQKIKRAVTDSTMGITYDPENRPAIANLLRIYAAMKQTTVEAIAAEHAQSSAAQFKEGLAEAVVSGLAPIQSEIARIQAESGYVEQVLEEGAAKARAIAQPNLMEVQRLLGLR</sequence>
<comment type="caution">
    <text evidence="11">The sequence shown here is derived from an EMBL/GenBank/DDBJ whole genome shotgun (WGS) entry which is preliminary data.</text>
</comment>
<evidence type="ECO:0000256" key="1">
    <source>
        <dbReference type="ARBA" id="ARBA00004173"/>
    </source>
</evidence>
<dbReference type="PANTHER" id="PTHR43766">
    <property type="entry name" value="TRYPTOPHAN--TRNA LIGASE, MITOCHONDRIAL"/>
    <property type="match status" value="1"/>
</dbReference>
<evidence type="ECO:0000256" key="8">
    <source>
        <dbReference type="ARBA" id="ARBA00023146"/>
    </source>
</evidence>
<dbReference type="GO" id="GO:0004830">
    <property type="term" value="F:tryptophan-tRNA ligase activity"/>
    <property type="evidence" value="ECO:0007669"/>
    <property type="project" value="UniProtKB-EC"/>
</dbReference>
<evidence type="ECO:0000256" key="3">
    <source>
        <dbReference type="ARBA" id="ARBA00013161"/>
    </source>
</evidence>
<dbReference type="PRINTS" id="PR01039">
    <property type="entry name" value="TRNASYNTHTRP"/>
</dbReference>
<dbReference type="InterPro" id="IPR001412">
    <property type="entry name" value="aa-tRNA-synth_I_CS"/>
</dbReference>
<dbReference type="NCBIfam" id="TIGR00233">
    <property type="entry name" value="trpS"/>
    <property type="match status" value="1"/>
</dbReference>
<keyword evidence="7 10" id="KW-0648">Protein biosynthesis</keyword>
<dbReference type="SUPFAM" id="SSF52374">
    <property type="entry name" value="Nucleotidylyl transferase"/>
    <property type="match status" value="1"/>
</dbReference>
<dbReference type="EC" id="6.1.1.2" evidence="3"/>
<organism evidence="11 12">
    <name type="scientific">Actinomortierella ambigua</name>
    <dbReference type="NCBI Taxonomy" id="1343610"/>
    <lineage>
        <taxon>Eukaryota</taxon>
        <taxon>Fungi</taxon>
        <taxon>Fungi incertae sedis</taxon>
        <taxon>Mucoromycota</taxon>
        <taxon>Mortierellomycotina</taxon>
        <taxon>Mortierellomycetes</taxon>
        <taxon>Mortierellales</taxon>
        <taxon>Mortierellaceae</taxon>
        <taxon>Actinomortierella</taxon>
    </lineage>
</organism>
<proteinExistence type="inferred from homology"/>
<evidence type="ECO:0000256" key="4">
    <source>
        <dbReference type="ARBA" id="ARBA00022598"/>
    </source>
</evidence>
<dbReference type="Proteomes" id="UP000807716">
    <property type="component" value="Unassembled WGS sequence"/>
</dbReference>
<evidence type="ECO:0000256" key="6">
    <source>
        <dbReference type="ARBA" id="ARBA00022840"/>
    </source>
</evidence>
<reference evidence="11" key="1">
    <citation type="journal article" date="2020" name="Fungal Divers.">
        <title>Resolving the Mortierellaceae phylogeny through synthesis of multi-gene phylogenetics and phylogenomics.</title>
        <authorList>
            <person name="Vandepol N."/>
            <person name="Liber J."/>
            <person name="Desiro A."/>
            <person name="Na H."/>
            <person name="Kennedy M."/>
            <person name="Barry K."/>
            <person name="Grigoriev I.V."/>
            <person name="Miller A.N."/>
            <person name="O'Donnell K."/>
            <person name="Stajich J.E."/>
            <person name="Bonito G."/>
        </authorList>
    </citation>
    <scope>NUCLEOTIDE SEQUENCE</scope>
    <source>
        <strain evidence="11">BC1065</strain>
    </source>
</reference>
<evidence type="ECO:0000313" key="11">
    <source>
        <dbReference type="EMBL" id="KAG0255525.1"/>
    </source>
</evidence>
<dbReference type="FunFam" id="1.10.240.10:FF:000002">
    <property type="entry name" value="Tryptophan--tRNA ligase"/>
    <property type="match status" value="1"/>
</dbReference>
<dbReference type="GO" id="GO:0005524">
    <property type="term" value="F:ATP binding"/>
    <property type="evidence" value="ECO:0007669"/>
    <property type="project" value="UniProtKB-KW"/>
</dbReference>
<comment type="similarity">
    <text evidence="2 10">Belongs to the class-I aminoacyl-tRNA synthetase family.</text>
</comment>
<dbReference type="PANTHER" id="PTHR43766:SF1">
    <property type="entry name" value="TRYPTOPHAN--TRNA LIGASE, MITOCHONDRIAL"/>
    <property type="match status" value="1"/>
</dbReference>
<protein>
    <recommendedName>
        <fullName evidence="3">tryptophan--tRNA ligase</fullName>
        <ecNumber evidence="3">6.1.1.2</ecNumber>
    </recommendedName>
    <alternativeName>
        <fullName evidence="9">Tryptophanyl-tRNA synthetase</fullName>
    </alternativeName>
</protein>
<keyword evidence="8 10" id="KW-0030">Aminoacyl-tRNA synthetase</keyword>
<evidence type="ECO:0000256" key="2">
    <source>
        <dbReference type="ARBA" id="ARBA00005594"/>
    </source>
</evidence>
<keyword evidence="4 10" id="KW-0436">Ligase</keyword>
<evidence type="ECO:0000256" key="9">
    <source>
        <dbReference type="ARBA" id="ARBA00030268"/>
    </source>
</evidence>
<dbReference type="InterPro" id="IPR002305">
    <property type="entry name" value="aa-tRNA-synth_Ic"/>
</dbReference>
<dbReference type="Pfam" id="PF00579">
    <property type="entry name" value="tRNA-synt_1b"/>
    <property type="match status" value="2"/>
</dbReference>
<dbReference type="OrthoDB" id="15808at2759"/>